<keyword evidence="4 5" id="KW-0560">Oxidoreductase</keyword>
<feature type="binding site" evidence="5 6">
    <location>
        <position position="68"/>
    </location>
    <ligand>
        <name>substrate</name>
    </ligand>
</feature>
<feature type="binding site" evidence="5 6">
    <location>
        <position position="129"/>
    </location>
    <ligand>
        <name>substrate</name>
    </ligand>
</feature>
<dbReference type="PANTHER" id="PTHR10851">
    <property type="entry name" value="PYRIDOXINE-5-PHOSPHATE OXIDASE"/>
    <property type="match status" value="1"/>
</dbReference>
<feature type="domain" description="Pyridoxine 5'-phosphate oxidase dimerisation C-terminal" evidence="9">
    <location>
        <begin position="174"/>
        <end position="214"/>
    </location>
</feature>
<evidence type="ECO:0000313" key="11">
    <source>
        <dbReference type="Proteomes" id="UP000318288"/>
    </source>
</evidence>
<dbReference type="GO" id="GO:0008615">
    <property type="term" value="P:pyridoxine biosynthetic process"/>
    <property type="evidence" value="ECO:0007669"/>
    <property type="project" value="UniProtKB-UniRule"/>
</dbReference>
<dbReference type="InterPro" id="IPR019740">
    <property type="entry name" value="Pyridox_Oxase_CS"/>
</dbReference>
<feature type="binding site" evidence="5 6">
    <location>
        <begin position="193"/>
        <end position="195"/>
    </location>
    <ligand>
        <name>substrate</name>
    </ligand>
</feature>
<evidence type="ECO:0000259" key="8">
    <source>
        <dbReference type="Pfam" id="PF01243"/>
    </source>
</evidence>
<feature type="binding site" evidence="5 6">
    <location>
        <position position="133"/>
    </location>
    <ligand>
        <name>substrate</name>
    </ligand>
</feature>
<dbReference type="Pfam" id="PF10590">
    <property type="entry name" value="PNP_phzG_C"/>
    <property type="match status" value="1"/>
</dbReference>
<comment type="pathway">
    <text evidence="5">Cofactor metabolism; pyridoxal 5'-phosphate salvage; pyridoxal 5'-phosphate from pyridoxamine 5'-phosphate: step 1/1.</text>
</comment>
<feature type="binding site" evidence="5 7">
    <location>
        <position position="197"/>
    </location>
    <ligand>
        <name>FMN</name>
        <dbReference type="ChEBI" id="CHEBI:58210"/>
    </ligand>
</feature>
<dbReference type="PROSITE" id="PS01064">
    <property type="entry name" value="PYRIDOX_OXIDASE"/>
    <property type="match status" value="1"/>
</dbReference>
<dbReference type="GO" id="GO:0004733">
    <property type="term" value="F:pyridoxamine phosphate oxidase activity"/>
    <property type="evidence" value="ECO:0007669"/>
    <property type="project" value="UniProtKB-UniRule"/>
</dbReference>
<dbReference type="HAMAP" id="MF_01629">
    <property type="entry name" value="PdxH"/>
    <property type="match status" value="1"/>
</dbReference>
<sequence>MSIHEMRQTYTKAGLAIQDVDQDPVVQFTRWFDEAKNADLPDWMEINAMTLSTTDAVGGVTSRIVLLKAVEDQNFVFFTNYESTKGRQIEADPRVSLCFFWPHLERQVRIEGIAQKVSRARTERYFQSRPRDSQLGANVSNQSVEVVDEDALGKTLSDLRAQFGDGPIPCPPHWGGYEVAPQKFEFWQGRPSRLHDRICFRRDGDGWAIVRLAP</sequence>
<dbReference type="InterPro" id="IPR011576">
    <property type="entry name" value="Pyridox_Oxase_N"/>
</dbReference>
<comment type="catalytic activity">
    <reaction evidence="5">
        <text>pyridoxine 5'-phosphate + O2 = pyridoxal 5'-phosphate + H2O2</text>
        <dbReference type="Rhea" id="RHEA:15149"/>
        <dbReference type="ChEBI" id="CHEBI:15379"/>
        <dbReference type="ChEBI" id="CHEBI:16240"/>
        <dbReference type="ChEBI" id="CHEBI:58589"/>
        <dbReference type="ChEBI" id="CHEBI:597326"/>
        <dbReference type="EC" id="1.4.3.5"/>
    </reaction>
</comment>
<evidence type="ECO:0000313" key="10">
    <source>
        <dbReference type="EMBL" id="TWU51002.1"/>
    </source>
</evidence>
<dbReference type="Proteomes" id="UP000318288">
    <property type="component" value="Unassembled WGS sequence"/>
</dbReference>
<evidence type="ECO:0000256" key="7">
    <source>
        <dbReference type="PIRSR" id="PIRSR000190-2"/>
    </source>
</evidence>
<accession>A0A5C6EPH4</accession>
<dbReference type="SUPFAM" id="SSF50475">
    <property type="entry name" value="FMN-binding split barrel"/>
    <property type="match status" value="1"/>
</dbReference>
<dbReference type="Gene3D" id="2.30.110.10">
    <property type="entry name" value="Electron Transport, Fmn-binding Protein, Chain A"/>
    <property type="match status" value="1"/>
</dbReference>
<feature type="binding site" evidence="5 7">
    <location>
        <begin position="63"/>
        <end position="68"/>
    </location>
    <ligand>
        <name>FMN</name>
        <dbReference type="ChEBI" id="CHEBI:58210"/>
    </ligand>
</feature>
<dbReference type="EMBL" id="SJPW01000005">
    <property type="protein sequence ID" value="TWU51002.1"/>
    <property type="molecule type" value="Genomic_DNA"/>
</dbReference>
<dbReference type="NCBIfam" id="TIGR00558">
    <property type="entry name" value="pdxH"/>
    <property type="match status" value="1"/>
</dbReference>
<feature type="binding site" evidence="5 7">
    <location>
        <begin position="78"/>
        <end position="79"/>
    </location>
    <ligand>
        <name>FMN</name>
        <dbReference type="ChEBI" id="CHEBI:58210"/>
    </ligand>
</feature>
<evidence type="ECO:0000256" key="4">
    <source>
        <dbReference type="ARBA" id="ARBA00023002"/>
    </source>
</evidence>
<evidence type="ECO:0000259" key="9">
    <source>
        <dbReference type="Pfam" id="PF10590"/>
    </source>
</evidence>
<reference evidence="10 11" key="1">
    <citation type="submission" date="2019-02" db="EMBL/GenBank/DDBJ databases">
        <title>Deep-cultivation of Planctomycetes and their phenomic and genomic characterization uncovers novel biology.</title>
        <authorList>
            <person name="Wiegand S."/>
            <person name="Jogler M."/>
            <person name="Boedeker C."/>
            <person name="Pinto D."/>
            <person name="Vollmers J."/>
            <person name="Rivas-Marin E."/>
            <person name="Kohn T."/>
            <person name="Peeters S.H."/>
            <person name="Heuer A."/>
            <person name="Rast P."/>
            <person name="Oberbeckmann S."/>
            <person name="Bunk B."/>
            <person name="Jeske O."/>
            <person name="Meyerdierks A."/>
            <person name="Storesund J.E."/>
            <person name="Kallscheuer N."/>
            <person name="Luecker S."/>
            <person name="Lage O.M."/>
            <person name="Pohl T."/>
            <person name="Merkel B.J."/>
            <person name="Hornburger P."/>
            <person name="Mueller R.-W."/>
            <person name="Bruemmer F."/>
            <person name="Labrenz M."/>
            <person name="Spormann A.M."/>
            <person name="Op Den Camp H."/>
            <person name="Overmann J."/>
            <person name="Amann R."/>
            <person name="Jetten M.S.M."/>
            <person name="Mascher T."/>
            <person name="Medema M.H."/>
            <person name="Devos D.P."/>
            <person name="Kaster A.-K."/>
            <person name="Ovreas L."/>
            <person name="Rohde M."/>
            <person name="Galperin M.Y."/>
            <person name="Jogler C."/>
        </authorList>
    </citation>
    <scope>NUCLEOTIDE SEQUENCE [LARGE SCALE GENOMIC DNA]</scope>
    <source>
        <strain evidence="10 11">Poly51</strain>
    </source>
</reference>
<evidence type="ECO:0000256" key="2">
    <source>
        <dbReference type="ARBA" id="ARBA00022630"/>
    </source>
</evidence>
<dbReference type="PIRSF" id="PIRSF000190">
    <property type="entry name" value="Pyd_amn-ph_oxd"/>
    <property type="match status" value="1"/>
</dbReference>
<comment type="function">
    <text evidence="5">Catalyzes the oxidation of either pyridoxine 5'-phosphate (PNP) or pyridoxamine 5'-phosphate (PMP) into pyridoxal 5'-phosphate (PLP).</text>
</comment>
<dbReference type="Pfam" id="PF01243">
    <property type="entry name" value="PNPOx_N"/>
    <property type="match status" value="1"/>
</dbReference>
<keyword evidence="3 5" id="KW-0288">FMN</keyword>
<comment type="catalytic activity">
    <reaction evidence="5">
        <text>pyridoxamine 5'-phosphate + O2 + H2O = pyridoxal 5'-phosphate + H2O2 + NH4(+)</text>
        <dbReference type="Rhea" id="RHEA:15817"/>
        <dbReference type="ChEBI" id="CHEBI:15377"/>
        <dbReference type="ChEBI" id="CHEBI:15379"/>
        <dbReference type="ChEBI" id="CHEBI:16240"/>
        <dbReference type="ChEBI" id="CHEBI:28938"/>
        <dbReference type="ChEBI" id="CHEBI:58451"/>
        <dbReference type="ChEBI" id="CHEBI:597326"/>
        <dbReference type="EC" id="1.4.3.5"/>
    </reaction>
</comment>
<dbReference type="GO" id="GO:0010181">
    <property type="term" value="F:FMN binding"/>
    <property type="evidence" value="ECO:0007669"/>
    <property type="project" value="UniProtKB-UniRule"/>
</dbReference>
<feature type="binding site" evidence="5 7">
    <location>
        <begin position="142"/>
        <end position="143"/>
    </location>
    <ligand>
        <name>FMN</name>
        <dbReference type="ChEBI" id="CHEBI:58210"/>
    </ligand>
</feature>
<gene>
    <name evidence="5 10" type="primary">pdxH</name>
    <name evidence="10" type="ORF">Poly51_42950</name>
</gene>
<comment type="caution">
    <text evidence="5">Lacks conserved residue(s) required for the propagation of feature annotation.</text>
</comment>
<keyword evidence="2 5" id="KW-0285">Flavoprotein</keyword>
<dbReference type="InterPro" id="IPR012349">
    <property type="entry name" value="Split_barrel_FMN-bd"/>
</dbReference>
<dbReference type="AlphaFoldDB" id="A0A5C6EPH4"/>
<dbReference type="InterPro" id="IPR000659">
    <property type="entry name" value="Pyridox_Oxase"/>
</dbReference>
<feature type="binding site" evidence="6">
    <location>
        <begin position="7"/>
        <end position="10"/>
    </location>
    <ligand>
        <name>substrate</name>
    </ligand>
</feature>
<evidence type="ECO:0000256" key="5">
    <source>
        <dbReference type="HAMAP-Rule" id="MF_01629"/>
    </source>
</evidence>
<dbReference type="UniPathway" id="UPA01068">
    <property type="reaction ID" value="UER00304"/>
</dbReference>
<keyword evidence="5" id="KW-0664">Pyridoxine biosynthesis</keyword>
<dbReference type="RefSeq" id="WP_222435899.1">
    <property type="nucleotide sequence ID" value="NZ_SJPW01000005.1"/>
</dbReference>
<comment type="caution">
    <text evidence="10">The sequence shown here is derived from an EMBL/GenBank/DDBJ whole genome shotgun (WGS) entry which is preliminary data.</text>
</comment>
<dbReference type="PANTHER" id="PTHR10851:SF0">
    <property type="entry name" value="PYRIDOXINE-5'-PHOSPHATE OXIDASE"/>
    <property type="match status" value="1"/>
</dbReference>
<feature type="binding site" evidence="5 6">
    <location>
        <position position="125"/>
    </location>
    <ligand>
        <name>substrate</name>
    </ligand>
</feature>
<comment type="cofactor">
    <cofactor evidence="5 7">
        <name>FMN</name>
        <dbReference type="ChEBI" id="CHEBI:58210"/>
    </cofactor>
    <text evidence="5 7">Binds 1 FMN per subunit.</text>
</comment>
<proteinExistence type="inferred from homology"/>
<comment type="similarity">
    <text evidence="1 5">Belongs to the pyridoxamine 5'-phosphate oxidase family.</text>
</comment>
<evidence type="ECO:0000256" key="6">
    <source>
        <dbReference type="PIRSR" id="PIRSR000190-1"/>
    </source>
</evidence>
<protein>
    <recommendedName>
        <fullName evidence="5">Pyridoxine/pyridoxamine 5'-phosphate oxidase</fullName>
        <ecNumber evidence="5">1.4.3.5</ecNumber>
    </recommendedName>
    <alternativeName>
        <fullName evidence="5">PNP/PMP oxidase</fullName>
        <shortName evidence="5">PNPOx</shortName>
    </alternativeName>
    <alternativeName>
        <fullName evidence="5">Pyridoxal 5'-phosphate synthase</fullName>
    </alternativeName>
</protein>
<feature type="binding site" evidence="5 7">
    <location>
        <position position="107"/>
    </location>
    <ligand>
        <name>FMN</name>
        <dbReference type="ChEBI" id="CHEBI:58210"/>
    </ligand>
</feature>
<organism evidence="10 11">
    <name type="scientific">Rubripirellula tenax</name>
    <dbReference type="NCBI Taxonomy" id="2528015"/>
    <lineage>
        <taxon>Bacteria</taxon>
        <taxon>Pseudomonadati</taxon>
        <taxon>Planctomycetota</taxon>
        <taxon>Planctomycetia</taxon>
        <taxon>Pirellulales</taxon>
        <taxon>Pirellulaceae</taxon>
        <taxon>Rubripirellula</taxon>
    </lineage>
</organism>
<dbReference type="NCBIfam" id="NF004231">
    <property type="entry name" value="PRK05679.1"/>
    <property type="match status" value="1"/>
</dbReference>
<comment type="subunit">
    <text evidence="5">Homodimer.</text>
</comment>
<comment type="pathway">
    <text evidence="5">Cofactor metabolism; pyridoxal 5'-phosphate salvage; pyridoxal 5'-phosphate from pyridoxine 5'-phosphate: step 1/1.</text>
</comment>
<evidence type="ECO:0000256" key="3">
    <source>
        <dbReference type="ARBA" id="ARBA00022643"/>
    </source>
</evidence>
<name>A0A5C6EPH4_9BACT</name>
<keyword evidence="11" id="KW-1185">Reference proteome</keyword>
<feature type="binding site" evidence="5 7">
    <location>
        <position position="187"/>
    </location>
    <ligand>
        <name>FMN</name>
        <dbReference type="ChEBI" id="CHEBI:58210"/>
    </ligand>
</feature>
<feature type="binding site" evidence="5 7">
    <location>
        <position position="85"/>
    </location>
    <ligand>
        <name>FMN</name>
        <dbReference type="ChEBI" id="CHEBI:58210"/>
    </ligand>
</feature>
<dbReference type="InterPro" id="IPR019576">
    <property type="entry name" value="Pyridoxamine_oxidase_dimer_C"/>
</dbReference>
<feature type="domain" description="Pyridoxamine 5'-phosphate oxidase N-terminal" evidence="8">
    <location>
        <begin position="45"/>
        <end position="159"/>
    </location>
</feature>
<dbReference type="EC" id="1.4.3.5" evidence="5"/>
<evidence type="ECO:0000256" key="1">
    <source>
        <dbReference type="ARBA" id="ARBA00007301"/>
    </source>
</evidence>